<evidence type="ECO:0000256" key="1">
    <source>
        <dbReference type="SAM" id="Phobius"/>
    </source>
</evidence>
<keyword evidence="1" id="KW-0812">Transmembrane</keyword>
<feature type="transmembrane region" description="Helical" evidence="1">
    <location>
        <begin position="120"/>
        <end position="143"/>
    </location>
</feature>
<reference evidence="2 3" key="1">
    <citation type="submission" date="2020-04" db="EMBL/GenBank/DDBJ databases">
        <title>MicrobeNet Type strains.</title>
        <authorList>
            <person name="Nicholson A.C."/>
        </authorList>
    </citation>
    <scope>NUCLEOTIDE SEQUENCE [LARGE SCALE GENOMIC DNA]</scope>
    <source>
        <strain evidence="2 3">ATCC BAA-14</strain>
    </source>
</reference>
<dbReference type="Proteomes" id="UP000563898">
    <property type="component" value="Unassembled WGS sequence"/>
</dbReference>
<organism evidence="2 3">
    <name type="scientific">Gordonia polyisoprenivorans</name>
    <dbReference type="NCBI Taxonomy" id="84595"/>
    <lineage>
        <taxon>Bacteria</taxon>
        <taxon>Bacillati</taxon>
        <taxon>Actinomycetota</taxon>
        <taxon>Actinomycetes</taxon>
        <taxon>Mycobacteriales</taxon>
        <taxon>Gordoniaceae</taxon>
        <taxon>Gordonia</taxon>
    </lineage>
</organism>
<dbReference type="EMBL" id="JAAXPC010000029">
    <property type="protein sequence ID" value="NKY05141.1"/>
    <property type="molecule type" value="Genomic_DNA"/>
</dbReference>
<keyword evidence="1" id="KW-0472">Membrane</keyword>
<keyword evidence="1" id="KW-1133">Transmembrane helix</keyword>
<feature type="transmembrane region" description="Helical" evidence="1">
    <location>
        <begin position="50"/>
        <end position="71"/>
    </location>
</feature>
<dbReference type="InterPro" id="IPR013901">
    <property type="entry name" value="Anthrone_oxy"/>
</dbReference>
<evidence type="ECO:0000313" key="2">
    <source>
        <dbReference type="EMBL" id="NKY05141.1"/>
    </source>
</evidence>
<accession>A0A846WXH3</accession>
<dbReference type="RefSeq" id="WP_020171260.1">
    <property type="nucleotide sequence ID" value="NZ_CP116236.1"/>
</dbReference>
<proteinExistence type="predicted"/>
<comment type="caution">
    <text evidence="2">The sequence shown here is derived from an EMBL/GenBank/DDBJ whole genome shotgun (WGS) entry which is preliminary data.</text>
</comment>
<evidence type="ECO:0000313" key="3">
    <source>
        <dbReference type="Proteomes" id="UP000563898"/>
    </source>
</evidence>
<evidence type="ECO:0008006" key="4">
    <source>
        <dbReference type="Google" id="ProtNLM"/>
    </source>
</evidence>
<gene>
    <name evidence="2" type="ORF">HGA05_26645</name>
</gene>
<sequence length="144" mass="15013">MKTVIGSASILSATLAGFYFAYATVITAQGGVDGADAMRRMNSAVERPPFLALFFLAPLLAVATAVWIVVAGPRDARGLAAVFGAVCAIAACVTTVAINVPLNQRLAAGSVEWATFTRTWGTWNVLRLWLSLLGAIGMGLAALR</sequence>
<name>A0A846WXH3_9ACTN</name>
<dbReference type="AlphaFoldDB" id="A0A846WXH3"/>
<dbReference type="Pfam" id="PF08592">
    <property type="entry name" value="Anthrone_oxy"/>
    <property type="match status" value="1"/>
</dbReference>
<protein>
    <recommendedName>
        <fullName evidence="4">DUF1772 domain-containing protein</fullName>
    </recommendedName>
</protein>
<feature type="transmembrane region" description="Helical" evidence="1">
    <location>
        <begin position="78"/>
        <end position="100"/>
    </location>
</feature>